<organism evidence="8 9">
    <name type="scientific">Nephila pilipes</name>
    <name type="common">Giant wood spider</name>
    <name type="synonym">Nephila maculata</name>
    <dbReference type="NCBI Taxonomy" id="299642"/>
    <lineage>
        <taxon>Eukaryota</taxon>
        <taxon>Metazoa</taxon>
        <taxon>Ecdysozoa</taxon>
        <taxon>Arthropoda</taxon>
        <taxon>Chelicerata</taxon>
        <taxon>Arachnida</taxon>
        <taxon>Araneae</taxon>
        <taxon>Araneomorphae</taxon>
        <taxon>Entelegynae</taxon>
        <taxon>Araneoidea</taxon>
        <taxon>Nephilidae</taxon>
        <taxon>Nephila</taxon>
    </lineage>
</organism>
<dbReference type="SFLD" id="SFLDG00363">
    <property type="entry name" value="AMPS_(cytGST):_Alpha-__Mu-__Pi"/>
    <property type="match status" value="1"/>
</dbReference>
<dbReference type="SFLD" id="SFLDG01205">
    <property type="entry name" value="AMPS.1"/>
    <property type="match status" value="1"/>
</dbReference>
<dbReference type="EMBL" id="BMAW01089397">
    <property type="protein sequence ID" value="GFS39621.1"/>
    <property type="molecule type" value="Genomic_DNA"/>
</dbReference>
<feature type="domain" description="GST N-terminal" evidence="6">
    <location>
        <begin position="2"/>
        <end position="83"/>
    </location>
</feature>
<evidence type="ECO:0000256" key="2">
    <source>
        <dbReference type="ARBA" id="ARBA00005861"/>
    </source>
</evidence>
<dbReference type="InterPro" id="IPR010987">
    <property type="entry name" value="Glutathione-S-Trfase_C-like"/>
</dbReference>
<dbReference type="PANTHER" id="PTHR11571:SF222">
    <property type="entry name" value="GLUTATHIONE TRANSFERASE"/>
    <property type="match status" value="1"/>
</dbReference>
<dbReference type="EC" id="2.5.1.18" evidence="3"/>
<dbReference type="InterPro" id="IPR004046">
    <property type="entry name" value="GST_C"/>
</dbReference>
<reference evidence="8" key="1">
    <citation type="submission" date="2020-08" db="EMBL/GenBank/DDBJ databases">
        <title>Multicomponent nature underlies the extraordinary mechanical properties of spider dragline silk.</title>
        <authorList>
            <person name="Kono N."/>
            <person name="Nakamura H."/>
            <person name="Mori M."/>
            <person name="Yoshida Y."/>
            <person name="Ohtoshi R."/>
            <person name="Malay A.D."/>
            <person name="Moran D.A.P."/>
            <person name="Tomita M."/>
            <person name="Numata K."/>
            <person name="Arakawa K."/>
        </authorList>
    </citation>
    <scope>NUCLEOTIDE SEQUENCE</scope>
</reference>
<sequence>MGKVTFGYWNIRGLAEPIRVLLHYKKVDFEDKRYVLGTDEWSNEKFNLGLDFPNLPYYMEGDIKISQSTTILRYLARKHGLDGKDDKQKLRVSLAEQQIVDMRMALINLSYSDNFESAKGDFTKKIPDQMKQFEKFLGDRKYIAGDEITYVDFLAYETFDLYRLFQADALEGCPNLQAFQNRIKNLPELRGYLNSADYQIWPIFGLTAKFGGTGDRPKHA</sequence>
<evidence type="ECO:0000256" key="3">
    <source>
        <dbReference type="ARBA" id="ARBA00012452"/>
    </source>
</evidence>
<dbReference type="Gene3D" id="1.20.1050.130">
    <property type="match status" value="1"/>
</dbReference>
<comment type="caution">
    <text evidence="8">The sequence shown here is derived from an EMBL/GenBank/DDBJ whole genome shotgun (WGS) entry which is preliminary data.</text>
</comment>
<dbReference type="Pfam" id="PF14497">
    <property type="entry name" value="GST_C_3"/>
    <property type="match status" value="1"/>
</dbReference>
<dbReference type="SUPFAM" id="SSF52833">
    <property type="entry name" value="Thioredoxin-like"/>
    <property type="match status" value="1"/>
</dbReference>
<dbReference type="Proteomes" id="UP000887013">
    <property type="component" value="Unassembled WGS sequence"/>
</dbReference>
<comment type="similarity">
    <text evidence="2">Belongs to the GST superfamily. Mu family.</text>
</comment>
<dbReference type="InterPro" id="IPR040079">
    <property type="entry name" value="Glutathione_S-Trfase"/>
</dbReference>
<protein>
    <recommendedName>
        <fullName evidence="3">glutathione transferase</fullName>
        <ecNumber evidence="3">2.5.1.18</ecNumber>
    </recommendedName>
</protein>
<proteinExistence type="inferred from homology"/>
<dbReference type="GO" id="GO:0004364">
    <property type="term" value="F:glutathione transferase activity"/>
    <property type="evidence" value="ECO:0007669"/>
    <property type="project" value="UniProtKB-EC"/>
</dbReference>
<accession>A0A8X6IBV0</accession>
<evidence type="ECO:0000259" key="7">
    <source>
        <dbReference type="PROSITE" id="PS50405"/>
    </source>
</evidence>
<dbReference type="SUPFAM" id="SSF47616">
    <property type="entry name" value="GST C-terminal domain-like"/>
    <property type="match status" value="1"/>
</dbReference>
<dbReference type="OrthoDB" id="4951845at2759"/>
<comment type="function">
    <text evidence="1">Conjugation of reduced glutathione to a wide number of exogenous and endogenous hydrophobic electrophiles.</text>
</comment>
<dbReference type="PROSITE" id="PS50404">
    <property type="entry name" value="GST_NTER"/>
    <property type="match status" value="1"/>
</dbReference>
<evidence type="ECO:0000256" key="5">
    <source>
        <dbReference type="ARBA" id="ARBA00047960"/>
    </source>
</evidence>
<feature type="domain" description="GST C-terminal" evidence="7">
    <location>
        <begin position="85"/>
        <end position="203"/>
    </location>
</feature>
<evidence type="ECO:0000256" key="4">
    <source>
        <dbReference type="ARBA" id="ARBA00022679"/>
    </source>
</evidence>
<dbReference type="PROSITE" id="PS50405">
    <property type="entry name" value="GST_CTER"/>
    <property type="match status" value="1"/>
</dbReference>
<dbReference type="Pfam" id="PF02798">
    <property type="entry name" value="GST_N"/>
    <property type="match status" value="1"/>
</dbReference>
<evidence type="ECO:0000259" key="6">
    <source>
        <dbReference type="PROSITE" id="PS50404"/>
    </source>
</evidence>
<dbReference type="CDD" id="cd03075">
    <property type="entry name" value="GST_N_Mu"/>
    <property type="match status" value="1"/>
</dbReference>
<dbReference type="SFLD" id="SFLDS00019">
    <property type="entry name" value="Glutathione_Transferase_(cytos"/>
    <property type="match status" value="1"/>
</dbReference>
<evidence type="ECO:0000313" key="9">
    <source>
        <dbReference type="Proteomes" id="UP000887013"/>
    </source>
</evidence>
<dbReference type="PANTHER" id="PTHR11571">
    <property type="entry name" value="GLUTATHIONE S-TRANSFERASE"/>
    <property type="match status" value="1"/>
</dbReference>
<evidence type="ECO:0000256" key="1">
    <source>
        <dbReference type="ARBA" id="ARBA00003701"/>
    </source>
</evidence>
<name>A0A8X6IBV0_NEPPI</name>
<dbReference type="InterPro" id="IPR036282">
    <property type="entry name" value="Glutathione-S-Trfase_C_sf"/>
</dbReference>
<dbReference type="InterPro" id="IPR004045">
    <property type="entry name" value="Glutathione_S-Trfase_N"/>
</dbReference>
<dbReference type="InterPro" id="IPR036249">
    <property type="entry name" value="Thioredoxin-like_sf"/>
</dbReference>
<comment type="catalytic activity">
    <reaction evidence="5">
        <text>RX + glutathione = an S-substituted glutathione + a halide anion + H(+)</text>
        <dbReference type="Rhea" id="RHEA:16437"/>
        <dbReference type="ChEBI" id="CHEBI:15378"/>
        <dbReference type="ChEBI" id="CHEBI:16042"/>
        <dbReference type="ChEBI" id="CHEBI:17792"/>
        <dbReference type="ChEBI" id="CHEBI:57925"/>
        <dbReference type="ChEBI" id="CHEBI:90779"/>
        <dbReference type="EC" id="2.5.1.18"/>
    </reaction>
</comment>
<dbReference type="AlphaFoldDB" id="A0A8X6IBV0"/>
<gene>
    <name evidence="8" type="primary">Gstm1</name>
    <name evidence="8" type="ORF">NPIL_643261</name>
</gene>
<evidence type="ECO:0000313" key="8">
    <source>
        <dbReference type="EMBL" id="GFS39621.1"/>
    </source>
</evidence>
<dbReference type="InterPro" id="IPR050213">
    <property type="entry name" value="GST_superfamily"/>
</dbReference>
<keyword evidence="4" id="KW-0808">Transferase</keyword>
<keyword evidence="9" id="KW-1185">Reference proteome</keyword>
<dbReference type="GO" id="GO:0006749">
    <property type="term" value="P:glutathione metabolic process"/>
    <property type="evidence" value="ECO:0007669"/>
    <property type="project" value="TreeGrafter"/>
</dbReference>